<gene>
    <name evidence="1" type="ORF">ATANTOWER_019208</name>
</gene>
<dbReference type="EMBL" id="JAHUTI010033520">
    <property type="protein sequence ID" value="MED6243370.1"/>
    <property type="molecule type" value="Genomic_DNA"/>
</dbReference>
<feature type="non-terminal residue" evidence="1">
    <location>
        <position position="1"/>
    </location>
</feature>
<keyword evidence="2" id="KW-1185">Reference proteome</keyword>
<reference evidence="1 2" key="1">
    <citation type="submission" date="2021-07" db="EMBL/GenBank/DDBJ databases">
        <authorList>
            <person name="Palmer J.M."/>
        </authorList>
    </citation>
    <scope>NUCLEOTIDE SEQUENCE [LARGE SCALE GENOMIC DNA]</scope>
    <source>
        <strain evidence="1 2">AT_MEX2019</strain>
        <tissue evidence="1">Muscle</tissue>
    </source>
</reference>
<proteinExistence type="predicted"/>
<organism evidence="1 2">
    <name type="scientific">Ataeniobius toweri</name>
    <dbReference type="NCBI Taxonomy" id="208326"/>
    <lineage>
        <taxon>Eukaryota</taxon>
        <taxon>Metazoa</taxon>
        <taxon>Chordata</taxon>
        <taxon>Craniata</taxon>
        <taxon>Vertebrata</taxon>
        <taxon>Euteleostomi</taxon>
        <taxon>Actinopterygii</taxon>
        <taxon>Neopterygii</taxon>
        <taxon>Teleostei</taxon>
        <taxon>Neoteleostei</taxon>
        <taxon>Acanthomorphata</taxon>
        <taxon>Ovalentaria</taxon>
        <taxon>Atherinomorphae</taxon>
        <taxon>Cyprinodontiformes</taxon>
        <taxon>Goodeidae</taxon>
        <taxon>Ataeniobius</taxon>
    </lineage>
</organism>
<name>A0ABU7B158_9TELE</name>
<comment type="caution">
    <text evidence="1">The sequence shown here is derived from an EMBL/GenBank/DDBJ whole genome shotgun (WGS) entry which is preliminary data.</text>
</comment>
<accession>A0ABU7B158</accession>
<sequence length="93" mass="10734">DFYCEALGDFICGNCWINISLLPKFPCFLHRVDQQSPEGPSGPSPKQHQTQLDSIFMLLEDNIILFVKKELKKIQKVLSLDDQQCSESQKKYE</sequence>
<evidence type="ECO:0000313" key="2">
    <source>
        <dbReference type="Proteomes" id="UP001345963"/>
    </source>
</evidence>
<dbReference type="Proteomes" id="UP001345963">
    <property type="component" value="Unassembled WGS sequence"/>
</dbReference>
<protein>
    <submittedName>
        <fullName evidence="1">Uncharacterized protein</fullName>
    </submittedName>
</protein>
<evidence type="ECO:0000313" key="1">
    <source>
        <dbReference type="EMBL" id="MED6243370.1"/>
    </source>
</evidence>